<dbReference type="GeneID" id="17043126"/>
<comment type="caution">
    <text evidence="2">The sequence shown here is derived from an EMBL/GenBank/DDBJ whole genome shotgun (WGS) entry which is preliminary data.</text>
</comment>
<dbReference type="eggNOG" id="ENOG502QUVI">
    <property type="taxonomic scope" value="Eukaryota"/>
</dbReference>
<sequence length="200" mass="23056">MWAQVEIKLRLPNKEAHDRVAHELRSGFRETHHQENYFFDGKNGELGKQRQVLRCRFYNHDKRAIVTLKGGQVITDGVGRGSEVEDDVEPVAARDFLTDPTKLLSVGLPFVEDLRTKQNVTELVSLGGFKNVRSDFDFEGVKLELDETQFDWGTVYEIEVETPEPEKLKPKLELLLKSRDIPYAYNTTTKFANFVNRTLK</sequence>
<dbReference type="Pfam" id="PF01928">
    <property type="entry name" value="CYTH"/>
    <property type="match status" value="1"/>
</dbReference>
<dbReference type="CDD" id="cd07374">
    <property type="entry name" value="CYTH-like_Pase"/>
    <property type="match status" value="1"/>
</dbReference>
<accession>I0Z3A4</accession>
<feature type="domain" description="CYTH" evidence="1">
    <location>
        <begin position="2"/>
        <end position="200"/>
    </location>
</feature>
<organism evidence="2 3">
    <name type="scientific">Coccomyxa subellipsoidea (strain C-169)</name>
    <name type="common">Green microalga</name>
    <dbReference type="NCBI Taxonomy" id="574566"/>
    <lineage>
        <taxon>Eukaryota</taxon>
        <taxon>Viridiplantae</taxon>
        <taxon>Chlorophyta</taxon>
        <taxon>core chlorophytes</taxon>
        <taxon>Trebouxiophyceae</taxon>
        <taxon>Trebouxiophyceae incertae sedis</taxon>
        <taxon>Coccomyxaceae</taxon>
        <taxon>Coccomyxa</taxon>
        <taxon>Coccomyxa subellipsoidea</taxon>
    </lineage>
</organism>
<dbReference type="GO" id="GO:0016462">
    <property type="term" value="F:pyrophosphatase activity"/>
    <property type="evidence" value="ECO:0007669"/>
    <property type="project" value="UniProtKB-ARBA"/>
</dbReference>
<reference evidence="2 3" key="1">
    <citation type="journal article" date="2012" name="Genome Biol.">
        <title>The genome of the polar eukaryotic microalga coccomyxa subellipsoidea reveals traits of cold adaptation.</title>
        <authorList>
            <person name="Blanc G."/>
            <person name="Agarkova I."/>
            <person name="Grimwood J."/>
            <person name="Kuo A."/>
            <person name="Brueggeman A."/>
            <person name="Dunigan D."/>
            <person name="Gurnon J."/>
            <person name="Ladunga I."/>
            <person name="Lindquist E."/>
            <person name="Lucas S."/>
            <person name="Pangilinan J."/>
            <person name="Proschold T."/>
            <person name="Salamov A."/>
            <person name="Schmutz J."/>
            <person name="Weeks D."/>
            <person name="Yamada T."/>
            <person name="Claverie J.M."/>
            <person name="Grigoriev I."/>
            <person name="Van Etten J."/>
            <person name="Lomsadze A."/>
            <person name="Borodovsky M."/>
        </authorList>
    </citation>
    <scope>NUCLEOTIDE SEQUENCE [LARGE SCALE GENOMIC DNA]</scope>
    <source>
        <strain evidence="2 3">C-169</strain>
    </source>
</reference>
<name>I0Z3A4_COCSC</name>
<evidence type="ECO:0000259" key="1">
    <source>
        <dbReference type="PROSITE" id="PS51707"/>
    </source>
</evidence>
<dbReference type="RefSeq" id="XP_005649667.1">
    <property type="nucleotide sequence ID" value="XM_005649610.1"/>
</dbReference>
<dbReference type="PANTHER" id="PTHR34948:SF2">
    <property type="entry name" value="TRIPHOSPHATE TUNNEL METALLOENZYME 3"/>
    <property type="match status" value="1"/>
</dbReference>
<dbReference type="InterPro" id="IPR023577">
    <property type="entry name" value="CYTH_domain"/>
</dbReference>
<keyword evidence="3" id="KW-1185">Reference proteome</keyword>
<dbReference type="InterPro" id="IPR033469">
    <property type="entry name" value="CYTH-like_dom_sf"/>
</dbReference>
<dbReference type="SUPFAM" id="SSF55154">
    <property type="entry name" value="CYTH-like phosphatases"/>
    <property type="match status" value="1"/>
</dbReference>
<evidence type="ECO:0000313" key="2">
    <source>
        <dbReference type="EMBL" id="EIE25123.1"/>
    </source>
</evidence>
<dbReference type="Proteomes" id="UP000007264">
    <property type="component" value="Unassembled WGS sequence"/>
</dbReference>
<protein>
    <recommendedName>
        <fullName evidence="1">CYTH domain-containing protein</fullName>
    </recommendedName>
</protein>
<dbReference type="Gene3D" id="2.40.320.10">
    <property type="entry name" value="Hypothetical Protein Pfu-838710-001"/>
    <property type="match status" value="1"/>
</dbReference>
<dbReference type="KEGG" id="csl:COCSUDRAFT_13585"/>
<dbReference type="PANTHER" id="PTHR34948">
    <property type="entry name" value="OS08G0299200 PROTEIN"/>
    <property type="match status" value="1"/>
</dbReference>
<gene>
    <name evidence="2" type="ORF">COCSUDRAFT_13585</name>
</gene>
<dbReference type="AlphaFoldDB" id="I0Z3A4"/>
<evidence type="ECO:0000313" key="3">
    <source>
        <dbReference type="Proteomes" id="UP000007264"/>
    </source>
</evidence>
<dbReference type="OrthoDB" id="2160189at2759"/>
<dbReference type="PROSITE" id="PS51707">
    <property type="entry name" value="CYTH"/>
    <property type="match status" value="1"/>
</dbReference>
<dbReference type="EMBL" id="AGSI01000004">
    <property type="protein sequence ID" value="EIE25123.1"/>
    <property type="molecule type" value="Genomic_DNA"/>
</dbReference>
<proteinExistence type="predicted"/>